<dbReference type="InterPro" id="IPR040115">
    <property type="entry name" value="Lnp"/>
</dbReference>
<accession>A0A843TNS1</accession>
<name>A0A843TNS1_COLES</name>
<protein>
    <submittedName>
        <fullName evidence="2">Uncharacterized protein</fullName>
    </submittedName>
</protein>
<dbReference type="EMBL" id="NMUH01000192">
    <property type="protein sequence ID" value="MQL74102.1"/>
    <property type="molecule type" value="Genomic_DNA"/>
</dbReference>
<evidence type="ECO:0000256" key="1">
    <source>
        <dbReference type="SAM" id="MobiDB-lite"/>
    </source>
</evidence>
<dbReference type="PANTHER" id="PTHR22166">
    <property type="entry name" value="ENDOPLASMIC RETICULUM JUNCTION FORMATION PROTEIN LUNAPARK"/>
    <property type="match status" value="1"/>
</dbReference>
<proteinExistence type="predicted"/>
<sequence>SPFPGEDGVLYAFPSLHKSFALALFRAASPFPSPSQPRPGPLHRSLAIAPTPSPSQTPSRMAEDGKEDAAAAAPAAGEPVGKEPSAPEGRKKQCKGILSRIWHGIFRGGKDFEKRLQYLSKEETSVHMRVKRRAQCWRRTARNIIVFSVLLECFSAILLASKPLLTAYFLGKLSCISTYSVVQFHAYPTFQIPL</sequence>
<dbReference type="GO" id="GO:0071782">
    <property type="term" value="C:endoplasmic reticulum tubular network"/>
    <property type="evidence" value="ECO:0007669"/>
    <property type="project" value="TreeGrafter"/>
</dbReference>
<organism evidence="2 3">
    <name type="scientific">Colocasia esculenta</name>
    <name type="common">Wild taro</name>
    <name type="synonym">Arum esculentum</name>
    <dbReference type="NCBI Taxonomy" id="4460"/>
    <lineage>
        <taxon>Eukaryota</taxon>
        <taxon>Viridiplantae</taxon>
        <taxon>Streptophyta</taxon>
        <taxon>Embryophyta</taxon>
        <taxon>Tracheophyta</taxon>
        <taxon>Spermatophyta</taxon>
        <taxon>Magnoliopsida</taxon>
        <taxon>Liliopsida</taxon>
        <taxon>Araceae</taxon>
        <taxon>Aroideae</taxon>
        <taxon>Colocasieae</taxon>
        <taxon>Colocasia</taxon>
    </lineage>
</organism>
<dbReference type="PANTHER" id="PTHR22166:SF12">
    <property type="entry name" value="ENDOPLASMIC RETICULUM JUNCTION FORMATION PROTEIN LUNAPARK"/>
    <property type="match status" value="1"/>
</dbReference>
<keyword evidence="3" id="KW-1185">Reference proteome</keyword>
<dbReference type="OrthoDB" id="785942at2759"/>
<evidence type="ECO:0000313" key="2">
    <source>
        <dbReference type="EMBL" id="MQL74102.1"/>
    </source>
</evidence>
<feature type="non-terminal residue" evidence="2">
    <location>
        <position position="1"/>
    </location>
</feature>
<dbReference type="AlphaFoldDB" id="A0A843TNS1"/>
<evidence type="ECO:0000313" key="3">
    <source>
        <dbReference type="Proteomes" id="UP000652761"/>
    </source>
</evidence>
<gene>
    <name evidence="2" type="ORF">Taro_006474</name>
</gene>
<comment type="caution">
    <text evidence="2">The sequence shown here is derived from an EMBL/GenBank/DDBJ whole genome shotgun (WGS) entry which is preliminary data.</text>
</comment>
<feature type="compositionally biased region" description="Low complexity" evidence="1">
    <location>
        <begin position="70"/>
        <end position="84"/>
    </location>
</feature>
<feature type="compositionally biased region" description="Pro residues" evidence="1">
    <location>
        <begin position="31"/>
        <end position="40"/>
    </location>
</feature>
<reference evidence="2" key="1">
    <citation type="submission" date="2017-07" db="EMBL/GenBank/DDBJ databases">
        <title>Taro Niue Genome Assembly and Annotation.</title>
        <authorList>
            <person name="Atibalentja N."/>
            <person name="Keating K."/>
            <person name="Fields C.J."/>
        </authorList>
    </citation>
    <scope>NUCLEOTIDE SEQUENCE</scope>
    <source>
        <strain evidence="2">Niue_2</strain>
        <tissue evidence="2">Leaf</tissue>
    </source>
</reference>
<dbReference type="Proteomes" id="UP000652761">
    <property type="component" value="Unassembled WGS sequence"/>
</dbReference>
<feature type="non-terminal residue" evidence="2">
    <location>
        <position position="194"/>
    </location>
</feature>
<feature type="region of interest" description="Disordered" evidence="1">
    <location>
        <begin position="30"/>
        <end position="92"/>
    </location>
</feature>
<dbReference type="GO" id="GO:0071786">
    <property type="term" value="P:endoplasmic reticulum tubular network organization"/>
    <property type="evidence" value="ECO:0007669"/>
    <property type="project" value="InterPro"/>
</dbReference>